<reference evidence="10 11" key="1">
    <citation type="journal article" date="2018" name="Nat. Ecol. Evol.">
        <title>Pezizomycetes genomes reveal the molecular basis of ectomycorrhizal truffle lifestyle.</title>
        <authorList>
            <person name="Murat C."/>
            <person name="Payen T."/>
            <person name="Noel B."/>
            <person name="Kuo A."/>
            <person name="Morin E."/>
            <person name="Chen J."/>
            <person name="Kohler A."/>
            <person name="Krizsan K."/>
            <person name="Balestrini R."/>
            <person name="Da Silva C."/>
            <person name="Montanini B."/>
            <person name="Hainaut M."/>
            <person name="Levati E."/>
            <person name="Barry K.W."/>
            <person name="Belfiori B."/>
            <person name="Cichocki N."/>
            <person name="Clum A."/>
            <person name="Dockter R.B."/>
            <person name="Fauchery L."/>
            <person name="Guy J."/>
            <person name="Iotti M."/>
            <person name="Le Tacon F."/>
            <person name="Lindquist E.A."/>
            <person name="Lipzen A."/>
            <person name="Malagnac F."/>
            <person name="Mello A."/>
            <person name="Molinier V."/>
            <person name="Miyauchi S."/>
            <person name="Poulain J."/>
            <person name="Riccioni C."/>
            <person name="Rubini A."/>
            <person name="Sitrit Y."/>
            <person name="Splivallo R."/>
            <person name="Traeger S."/>
            <person name="Wang M."/>
            <person name="Zifcakova L."/>
            <person name="Wipf D."/>
            <person name="Zambonelli A."/>
            <person name="Paolocci F."/>
            <person name="Nowrousian M."/>
            <person name="Ottonello S."/>
            <person name="Baldrian P."/>
            <person name="Spatafora J.W."/>
            <person name="Henrissat B."/>
            <person name="Nagy L.G."/>
            <person name="Aury J.M."/>
            <person name="Wincker P."/>
            <person name="Grigoriev I.V."/>
            <person name="Bonfante P."/>
            <person name="Martin F.M."/>
        </authorList>
    </citation>
    <scope>NUCLEOTIDE SEQUENCE [LARGE SCALE GENOMIC DNA]</scope>
    <source>
        <strain evidence="10 11">CCBAS932</strain>
    </source>
</reference>
<evidence type="ECO:0000256" key="7">
    <source>
        <dbReference type="ARBA" id="ARBA00032014"/>
    </source>
</evidence>
<evidence type="ECO:0000313" key="10">
    <source>
        <dbReference type="EMBL" id="RPB16943.1"/>
    </source>
</evidence>
<keyword evidence="5 8" id="KW-0804">Transcription</keyword>
<dbReference type="EMBL" id="ML119107">
    <property type="protein sequence ID" value="RPB16943.1"/>
    <property type="molecule type" value="Genomic_DNA"/>
</dbReference>
<dbReference type="FunCoup" id="A0A3N4L295">
    <property type="interactions" value="144"/>
</dbReference>
<comment type="similarity">
    <text evidence="2 8">Belongs to the Mediator complex subunit 17 family.</text>
</comment>
<dbReference type="InterPro" id="IPR019313">
    <property type="entry name" value="Mediator_Med17"/>
</dbReference>
<accession>A0A3N4L295</accession>
<evidence type="ECO:0000256" key="2">
    <source>
        <dbReference type="ARBA" id="ARBA00005635"/>
    </source>
</evidence>
<evidence type="ECO:0000256" key="5">
    <source>
        <dbReference type="ARBA" id="ARBA00023163"/>
    </source>
</evidence>
<dbReference type="STRING" id="1392247.A0A3N4L295"/>
<gene>
    <name evidence="8" type="primary">MED17</name>
    <name evidence="10" type="ORF">P167DRAFT_516241</name>
</gene>
<protein>
    <recommendedName>
        <fullName evidence="3 8">Mediator of RNA polymerase II transcription subunit 17</fullName>
    </recommendedName>
    <alternativeName>
        <fullName evidence="7 8">Mediator complex subunit 17</fullName>
    </alternativeName>
</protein>
<comment type="subcellular location">
    <subcellularLocation>
        <location evidence="1 8">Nucleus</location>
    </subcellularLocation>
</comment>
<dbReference type="PANTHER" id="PTHR13114">
    <property type="entry name" value="MEDIATOR OF RNA POLYMERASE II TRANSCRIPTION SUBUNIT 17"/>
    <property type="match status" value="1"/>
</dbReference>
<dbReference type="InParanoid" id="A0A3N4L295"/>
<evidence type="ECO:0000256" key="4">
    <source>
        <dbReference type="ARBA" id="ARBA00023015"/>
    </source>
</evidence>
<comment type="function">
    <text evidence="8">Component of the Mediator complex, a coactivator involved in the regulated transcription of nearly all RNA polymerase II-dependent genes. Mediator functions as a bridge to convey information from gene-specific regulatory proteins to the basal RNA polymerase II transcription machinery. Mediator is recruited to promoters by direct interactions with regulatory proteins and serves as a scaffold for the assembly of a functional preinitiation complex with RNA polymerase II and the general transcription factors.</text>
</comment>
<keyword evidence="11" id="KW-1185">Reference proteome</keyword>
<dbReference type="PANTHER" id="PTHR13114:SF7">
    <property type="entry name" value="MEDIATOR OF RNA POLYMERASE II TRANSCRIPTION SUBUNIT 17"/>
    <property type="match status" value="1"/>
</dbReference>
<dbReference type="AlphaFoldDB" id="A0A3N4L295"/>
<keyword evidence="8" id="KW-0010">Activator</keyword>
<sequence length="605" mass="66868">MNADQLLLSLKSWPEENLEETSVSSLINRIQAQRGHFRDVNESLLEEEIAAGKDEPQDDELHGDLENKANGGTADKTAGDQESATELRNAKVKMAALVGHALNEALLGLDYISFLVSLHNPETGNLTMSPALKEAVPAGSLGFDKIQRKPDPKAIKDDEIVSRAWKMEGLNSAADALLSASEKLGREVEKESRYWEQVLAIRDEGWVITRIPRERQTLGVRYGFAESAAEYKSKGIGALRRGEDGSVVMDDVATTGSLGKAMLRVRVIENGEVKGVSVQSGNKKSTSVKDVIERARNFVYEDELFFEIMREARIMANQGIRTSEDGVTLQLGEHRSIIIDMAPLDDDDTALDVHSPESGLAQGVAMAFRILLSYNHRMSLKKRSKPPPALSPRKQPVPPLLLVRPIATHLIHHQHLSHLQGLLKSLIGIAKSASLHGEYSLKPLQNCRQPEIKDVESAVDTFMGRLESEATLVLPGGWKVEIQMSTMLGHPLYGTGFTINTSHDGISARLMGENKFSSVEEMELYLCWCLERSVVNEIRCMGDKWQQIAQGNEMRNVEKQTRKIRVEATRVGLSIVTGATGGTDTRFVWDGSEASKSLQDLLKEF</sequence>
<dbReference type="OrthoDB" id="5319830at2759"/>
<dbReference type="GO" id="GO:0003712">
    <property type="term" value="F:transcription coregulator activity"/>
    <property type="evidence" value="ECO:0007669"/>
    <property type="project" value="InterPro"/>
</dbReference>
<dbReference type="Pfam" id="PF10156">
    <property type="entry name" value="Med17"/>
    <property type="match status" value="1"/>
</dbReference>
<organism evidence="10 11">
    <name type="scientific">Morchella conica CCBAS932</name>
    <dbReference type="NCBI Taxonomy" id="1392247"/>
    <lineage>
        <taxon>Eukaryota</taxon>
        <taxon>Fungi</taxon>
        <taxon>Dikarya</taxon>
        <taxon>Ascomycota</taxon>
        <taxon>Pezizomycotina</taxon>
        <taxon>Pezizomycetes</taxon>
        <taxon>Pezizales</taxon>
        <taxon>Morchellaceae</taxon>
        <taxon>Morchella</taxon>
    </lineage>
</organism>
<dbReference type="GO" id="GO:0070847">
    <property type="term" value="C:core mediator complex"/>
    <property type="evidence" value="ECO:0007669"/>
    <property type="project" value="TreeGrafter"/>
</dbReference>
<dbReference type="Proteomes" id="UP000277580">
    <property type="component" value="Unassembled WGS sequence"/>
</dbReference>
<comment type="subunit">
    <text evidence="8">Component of the Mediator complex.</text>
</comment>
<dbReference type="GO" id="GO:0016592">
    <property type="term" value="C:mediator complex"/>
    <property type="evidence" value="ECO:0007669"/>
    <property type="project" value="InterPro"/>
</dbReference>
<evidence type="ECO:0000313" key="11">
    <source>
        <dbReference type="Proteomes" id="UP000277580"/>
    </source>
</evidence>
<feature type="compositionally biased region" description="Basic and acidic residues" evidence="9">
    <location>
        <begin position="52"/>
        <end position="67"/>
    </location>
</feature>
<feature type="region of interest" description="Disordered" evidence="9">
    <location>
        <begin position="52"/>
        <end position="81"/>
    </location>
</feature>
<evidence type="ECO:0000256" key="8">
    <source>
        <dbReference type="RuleBase" id="RU364140"/>
    </source>
</evidence>
<evidence type="ECO:0000256" key="3">
    <source>
        <dbReference type="ARBA" id="ARBA00019610"/>
    </source>
</evidence>
<dbReference type="Gene3D" id="6.10.250.2620">
    <property type="match status" value="1"/>
</dbReference>
<evidence type="ECO:0000256" key="6">
    <source>
        <dbReference type="ARBA" id="ARBA00023242"/>
    </source>
</evidence>
<evidence type="ECO:0000256" key="9">
    <source>
        <dbReference type="SAM" id="MobiDB-lite"/>
    </source>
</evidence>
<dbReference type="GO" id="GO:0006357">
    <property type="term" value="P:regulation of transcription by RNA polymerase II"/>
    <property type="evidence" value="ECO:0007669"/>
    <property type="project" value="InterPro"/>
</dbReference>
<proteinExistence type="inferred from homology"/>
<keyword evidence="4 8" id="KW-0805">Transcription regulation</keyword>
<name>A0A3N4L295_9PEZI</name>
<keyword evidence="6 8" id="KW-0539">Nucleus</keyword>
<evidence type="ECO:0000256" key="1">
    <source>
        <dbReference type="ARBA" id="ARBA00004123"/>
    </source>
</evidence>